<sequence length="24" mass="2977">MNRKQQRITYGNNRKGKRIEKTTR</sequence>
<reference evidence="2" key="1">
    <citation type="submission" date="2021-02" db="EMBL/GenBank/DDBJ databases">
        <authorList>
            <person name="Nowell W R."/>
        </authorList>
    </citation>
    <scope>NUCLEOTIDE SEQUENCE</scope>
</reference>
<proteinExistence type="predicted"/>
<dbReference type="EMBL" id="CAJOBS010006225">
    <property type="protein sequence ID" value="CAF4910450.1"/>
    <property type="molecule type" value="Genomic_DNA"/>
</dbReference>
<gene>
    <name evidence="2" type="ORF">TOA249_LOCUS31351</name>
</gene>
<dbReference type="AlphaFoldDB" id="A0A821VNW6"/>
<dbReference type="Proteomes" id="UP000663838">
    <property type="component" value="Unassembled WGS sequence"/>
</dbReference>
<feature type="non-terminal residue" evidence="2">
    <location>
        <position position="1"/>
    </location>
</feature>
<accession>A0A821VNW6</accession>
<comment type="caution">
    <text evidence="2">The sequence shown here is derived from an EMBL/GenBank/DDBJ whole genome shotgun (WGS) entry which is preliminary data.</text>
</comment>
<evidence type="ECO:0000313" key="2">
    <source>
        <dbReference type="EMBL" id="CAF4910450.1"/>
    </source>
</evidence>
<name>A0A821VNW6_9BILA</name>
<organism evidence="2 3">
    <name type="scientific">Rotaria socialis</name>
    <dbReference type="NCBI Taxonomy" id="392032"/>
    <lineage>
        <taxon>Eukaryota</taxon>
        <taxon>Metazoa</taxon>
        <taxon>Spiralia</taxon>
        <taxon>Gnathifera</taxon>
        <taxon>Rotifera</taxon>
        <taxon>Eurotatoria</taxon>
        <taxon>Bdelloidea</taxon>
        <taxon>Philodinida</taxon>
        <taxon>Philodinidae</taxon>
        <taxon>Rotaria</taxon>
    </lineage>
</organism>
<evidence type="ECO:0000256" key="1">
    <source>
        <dbReference type="SAM" id="MobiDB-lite"/>
    </source>
</evidence>
<protein>
    <submittedName>
        <fullName evidence="2">Uncharacterized protein</fullName>
    </submittedName>
</protein>
<feature type="region of interest" description="Disordered" evidence="1">
    <location>
        <begin position="1"/>
        <end position="24"/>
    </location>
</feature>
<evidence type="ECO:0000313" key="3">
    <source>
        <dbReference type="Proteomes" id="UP000663838"/>
    </source>
</evidence>